<feature type="domain" description="Calcineurin-like phosphoesterase" evidence="2">
    <location>
        <begin position="3"/>
        <end position="201"/>
    </location>
</feature>
<dbReference type="PANTHER" id="PTHR42850">
    <property type="entry name" value="METALLOPHOSPHOESTERASE"/>
    <property type="match status" value="1"/>
</dbReference>
<dbReference type="EMBL" id="NMQW01000034">
    <property type="protein sequence ID" value="OXM84162.1"/>
    <property type="molecule type" value="Genomic_DNA"/>
</dbReference>
<dbReference type="AlphaFoldDB" id="A0A229ULA6"/>
<dbReference type="SUPFAM" id="SSF56300">
    <property type="entry name" value="Metallo-dependent phosphatases"/>
    <property type="match status" value="1"/>
</dbReference>
<protein>
    <submittedName>
        <fullName evidence="3">Metallophosphatase family protein</fullName>
    </submittedName>
</protein>
<comment type="similarity">
    <text evidence="1">Belongs to the metallophosphoesterase superfamily. YfcE family.</text>
</comment>
<keyword evidence="4" id="KW-1185">Reference proteome</keyword>
<evidence type="ECO:0000313" key="3">
    <source>
        <dbReference type="EMBL" id="OXM84162.1"/>
    </source>
</evidence>
<dbReference type="GO" id="GO:0016791">
    <property type="term" value="F:phosphatase activity"/>
    <property type="evidence" value="ECO:0007669"/>
    <property type="project" value="TreeGrafter"/>
</dbReference>
<dbReference type="OrthoDB" id="9813918at2"/>
<comment type="caution">
    <text evidence="3">The sequence shown here is derived from an EMBL/GenBank/DDBJ whole genome shotgun (WGS) entry which is preliminary data.</text>
</comment>
<evidence type="ECO:0000259" key="2">
    <source>
        <dbReference type="Pfam" id="PF12850"/>
    </source>
</evidence>
<organism evidence="3 4">
    <name type="scientific">Paenibacillus rigui</name>
    <dbReference type="NCBI Taxonomy" id="554312"/>
    <lineage>
        <taxon>Bacteria</taxon>
        <taxon>Bacillati</taxon>
        <taxon>Bacillota</taxon>
        <taxon>Bacilli</taxon>
        <taxon>Bacillales</taxon>
        <taxon>Paenibacillaceae</taxon>
        <taxon>Paenibacillus</taxon>
    </lineage>
</organism>
<dbReference type="Gene3D" id="3.60.21.10">
    <property type="match status" value="1"/>
</dbReference>
<evidence type="ECO:0000313" key="4">
    <source>
        <dbReference type="Proteomes" id="UP000215509"/>
    </source>
</evidence>
<gene>
    <name evidence="3" type="ORF">CF651_22265</name>
</gene>
<dbReference type="InterPro" id="IPR029052">
    <property type="entry name" value="Metallo-depent_PP-like"/>
</dbReference>
<dbReference type="RefSeq" id="WP_094017077.1">
    <property type="nucleotide sequence ID" value="NZ_NMQW01000034.1"/>
</dbReference>
<name>A0A229ULA6_9BACL</name>
<dbReference type="InterPro" id="IPR011152">
    <property type="entry name" value="Pesterase_MJ0912"/>
</dbReference>
<dbReference type="PIRSF" id="PIRSF000883">
    <property type="entry name" value="Pesterase_MJ0912"/>
    <property type="match status" value="1"/>
</dbReference>
<dbReference type="Pfam" id="PF12850">
    <property type="entry name" value="Metallophos_2"/>
    <property type="match status" value="1"/>
</dbReference>
<dbReference type="GO" id="GO:0005737">
    <property type="term" value="C:cytoplasm"/>
    <property type="evidence" value="ECO:0007669"/>
    <property type="project" value="TreeGrafter"/>
</dbReference>
<reference evidence="3 4" key="1">
    <citation type="submission" date="2017-07" db="EMBL/GenBank/DDBJ databases">
        <title>Genome sequencing and assembly of Paenibacillus rigui.</title>
        <authorList>
            <person name="Mayilraj S."/>
        </authorList>
    </citation>
    <scope>NUCLEOTIDE SEQUENCE [LARGE SCALE GENOMIC DNA]</scope>
    <source>
        <strain evidence="3 4">JCM 16352</strain>
    </source>
</reference>
<dbReference type="Proteomes" id="UP000215509">
    <property type="component" value="Unassembled WGS sequence"/>
</dbReference>
<dbReference type="InterPro" id="IPR024654">
    <property type="entry name" value="Calcineurin-like_PHP_lpxH"/>
</dbReference>
<sequence length="251" mass="28256">MAKVAILSDIHGNLPALEAVIKDIRRRKIKRIVCLGDLVGKGPQPAEVVDRIREICELTVQGNWDLGIQEPQVKDAGLWQQERLGEERLRYLKDLPFSADLHLSGRWLRLLHASSKSVYHRIPRKASKKERLSLFQHTELTGFPEGEFEGRTPDVVGYGDIHVPFVQTVKTKEGHGLLLFNTGSVGAPYDGIPQASYTIVEGKPDGGADEPFSIQMVRVPYNVEQVIAIAEQVQLPNLERFRYEMRTGLEQ</sequence>
<accession>A0A229ULA6</accession>
<dbReference type="PANTHER" id="PTHR42850:SF2">
    <property type="entry name" value="BLL5683 PROTEIN"/>
    <property type="match status" value="1"/>
</dbReference>
<proteinExistence type="inferred from homology"/>
<dbReference type="CDD" id="cd00838">
    <property type="entry name" value="MPP_superfamily"/>
    <property type="match status" value="1"/>
</dbReference>
<evidence type="ECO:0000256" key="1">
    <source>
        <dbReference type="ARBA" id="ARBA00008950"/>
    </source>
</evidence>
<dbReference type="InterPro" id="IPR050126">
    <property type="entry name" value="Ap4A_hydrolase"/>
</dbReference>